<comment type="catalytic activity">
    <reaction evidence="1">
        <text>Endohydrolysis of (1-&gt;4)-beta-D-glucosidic linkages in cellulose, lichenin and cereal beta-D-glucans.</text>
        <dbReference type="EC" id="3.2.1.4"/>
    </reaction>
</comment>
<evidence type="ECO:0000256" key="5">
    <source>
        <dbReference type="ARBA" id="ARBA00023277"/>
    </source>
</evidence>
<keyword evidence="7" id="KW-0624">Polysaccharide degradation</keyword>
<feature type="transmembrane region" description="Helical" evidence="9">
    <location>
        <begin position="12"/>
        <end position="36"/>
    </location>
</feature>
<comment type="caution">
    <text evidence="11">The sequence shown here is derived from an EMBL/GenBank/DDBJ whole genome shotgun (WGS) entry which is preliminary data.</text>
</comment>
<dbReference type="Proteomes" id="UP000256485">
    <property type="component" value="Unassembled WGS sequence"/>
</dbReference>
<evidence type="ECO:0000256" key="9">
    <source>
        <dbReference type="SAM" id="Phobius"/>
    </source>
</evidence>
<evidence type="ECO:0000256" key="7">
    <source>
        <dbReference type="ARBA" id="ARBA00023326"/>
    </source>
</evidence>
<evidence type="ECO:0000256" key="1">
    <source>
        <dbReference type="ARBA" id="ARBA00000966"/>
    </source>
</evidence>
<protein>
    <recommendedName>
        <fullName evidence="2">cellulase</fullName>
        <ecNumber evidence="2">3.2.1.4</ecNumber>
    </recommendedName>
</protein>
<dbReference type="InterPro" id="IPR017853">
    <property type="entry name" value="GH"/>
</dbReference>
<gene>
    <name evidence="11" type="ORF">DFJ64_3007</name>
</gene>
<dbReference type="PANTHER" id="PTHR35923:SF2">
    <property type="entry name" value="ENDOGLUCANASE"/>
    <property type="match status" value="1"/>
</dbReference>
<evidence type="ECO:0000259" key="10">
    <source>
        <dbReference type="Pfam" id="PF00150"/>
    </source>
</evidence>
<evidence type="ECO:0000313" key="11">
    <source>
        <dbReference type="EMBL" id="REF37563.1"/>
    </source>
</evidence>
<reference evidence="11 12" key="1">
    <citation type="submission" date="2018-08" db="EMBL/GenBank/DDBJ databases">
        <title>Sequencing the genomes of 1000 actinobacteria strains.</title>
        <authorList>
            <person name="Klenk H.-P."/>
        </authorList>
    </citation>
    <scope>NUCLEOTIDE SEQUENCE [LARGE SCALE GENOMIC DNA]</scope>
    <source>
        <strain evidence="11 12">DSM 22891</strain>
    </source>
</reference>
<dbReference type="AlphaFoldDB" id="A0A3D9VA31"/>
<evidence type="ECO:0000256" key="6">
    <source>
        <dbReference type="ARBA" id="ARBA00023295"/>
    </source>
</evidence>
<evidence type="ECO:0000256" key="3">
    <source>
        <dbReference type="ARBA" id="ARBA00022801"/>
    </source>
</evidence>
<keyword evidence="6 8" id="KW-0326">Glycosidase</keyword>
<name>A0A3D9VA31_THECX</name>
<dbReference type="PANTHER" id="PTHR35923">
    <property type="entry name" value="MAJOR EXTRACELLULAR ENDOGLUCANASE"/>
    <property type="match status" value="1"/>
</dbReference>
<keyword evidence="3 8" id="KW-0378">Hydrolase</keyword>
<dbReference type="Gene3D" id="3.20.20.80">
    <property type="entry name" value="Glycosidases"/>
    <property type="match status" value="1"/>
</dbReference>
<comment type="similarity">
    <text evidence="8">Belongs to the glycosyl hydrolase 5 (cellulase A) family.</text>
</comment>
<dbReference type="InterPro" id="IPR001547">
    <property type="entry name" value="Glyco_hydro_5"/>
</dbReference>
<organism evidence="11 12">
    <name type="scientific">Thermasporomyces composti</name>
    <dbReference type="NCBI Taxonomy" id="696763"/>
    <lineage>
        <taxon>Bacteria</taxon>
        <taxon>Bacillati</taxon>
        <taxon>Actinomycetota</taxon>
        <taxon>Actinomycetes</taxon>
        <taxon>Propionibacteriales</taxon>
        <taxon>Nocardioidaceae</taxon>
        <taxon>Thermasporomyces</taxon>
    </lineage>
</organism>
<dbReference type="GO" id="GO:0008810">
    <property type="term" value="F:cellulase activity"/>
    <property type="evidence" value="ECO:0007669"/>
    <property type="project" value="UniProtKB-EC"/>
</dbReference>
<dbReference type="PROSITE" id="PS00659">
    <property type="entry name" value="GLYCOSYL_HYDROL_F5"/>
    <property type="match status" value="1"/>
</dbReference>
<accession>A0A3D9VA31</accession>
<dbReference type="InterPro" id="IPR018087">
    <property type="entry name" value="Glyco_hydro_5_CS"/>
</dbReference>
<dbReference type="EC" id="3.2.1.4" evidence="2"/>
<evidence type="ECO:0000313" key="12">
    <source>
        <dbReference type="Proteomes" id="UP000256485"/>
    </source>
</evidence>
<evidence type="ECO:0000256" key="4">
    <source>
        <dbReference type="ARBA" id="ARBA00023001"/>
    </source>
</evidence>
<keyword evidence="9" id="KW-0812">Transmembrane</keyword>
<sequence>MLTQLSSRFRKLPIIGQIAAIVLPVLVVAALVASLVGPYTPSLGSGKSDKALSGPLSAKGSKLVDAHGREVVLTGVNWFGFETETFAPHGLWARNWESMLDQMVSSGFNTIRLPYTNEMFDADSKPTGINYSLNPDLKGLRGVDLLDRIVKGATDRGLMVLLDRHRPTAQSQTKLWYNEQVSEERWIQDWTMLAKRYKNNPLVIGADLHNEPSGEATWGSGDRDTDWRLAAERAGNAILKVNPNWLIVVEGIEAYDNDYYWWGGNLMGVKEHPVRLSDPAKLVYSAHDYGPGVWQQSWFSDKDFPKNMPGIWKRHWGYIAEEGTAPVLLGEFGGRSVSPKTTEGIWHRELLNYLKKNGISYTYWSWNPNSGDTGGVLRDDWKTVHKDKLELLKTYQAPRLHTPAADQR</sequence>
<dbReference type="GO" id="GO:0030245">
    <property type="term" value="P:cellulose catabolic process"/>
    <property type="evidence" value="ECO:0007669"/>
    <property type="project" value="UniProtKB-KW"/>
</dbReference>
<dbReference type="SUPFAM" id="SSF51445">
    <property type="entry name" value="(Trans)glycosidases"/>
    <property type="match status" value="1"/>
</dbReference>
<keyword evidence="5" id="KW-0119">Carbohydrate metabolism</keyword>
<dbReference type="OrthoDB" id="4902692at2"/>
<keyword evidence="12" id="KW-1185">Reference proteome</keyword>
<keyword evidence="9" id="KW-0472">Membrane</keyword>
<keyword evidence="9" id="KW-1133">Transmembrane helix</keyword>
<dbReference type="Pfam" id="PF00150">
    <property type="entry name" value="Cellulase"/>
    <property type="match status" value="1"/>
</dbReference>
<keyword evidence="4" id="KW-0136">Cellulose degradation</keyword>
<dbReference type="EMBL" id="QTUC01000001">
    <property type="protein sequence ID" value="REF37563.1"/>
    <property type="molecule type" value="Genomic_DNA"/>
</dbReference>
<evidence type="ECO:0000256" key="2">
    <source>
        <dbReference type="ARBA" id="ARBA00012601"/>
    </source>
</evidence>
<proteinExistence type="inferred from homology"/>
<feature type="domain" description="Glycoside hydrolase family 5" evidence="10">
    <location>
        <begin position="64"/>
        <end position="370"/>
    </location>
</feature>
<evidence type="ECO:0000256" key="8">
    <source>
        <dbReference type="RuleBase" id="RU361153"/>
    </source>
</evidence>